<dbReference type="FunCoup" id="A0A3N0V8Z2">
    <property type="interactions" value="227"/>
</dbReference>
<dbReference type="AlphaFoldDB" id="A0A3N0V8Z2"/>
<dbReference type="InterPro" id="IPR004391">
    <property type="entry name" value="Glu_race"/>
</dbReference>
<dbReference type="Proteomes" id="UP000282106">
    <property type="component" value="Unassembled WGS sequence"/>
</dbReference>
<accession>A0A3N0V8Z2</accession>
<reference evidence="8 9" key="1">
    <citation type="submission" date="2018-10" db="EMBL/GenBank/DDBJ databases">
        <authorList>
            <person name="Chen W.-M."/>
        </authorList>
    </citation>
    <scope>NUCLEOTIDE SEQUENCE [LARGE SCALE GENOMIC DNA]</scope>
    <source>
        <strain evidence="8 9">THS-13</strain>
    </source>
</reference>
<dbReference type="GO" id="GO:0008360">
    <property type="term" value="P:regulation of cell shape"/>
    <property type="evidence" value="ECO:0007669"/>
    <property type="project" value="UniProtKB-KW"/>
</dbReference>
<evidence type="ECO:0000256" key="7">
    <source>
        <dbReference type="HAMAP-Rule" id="MF_00258"/>
    </source>
</evidence>
<dbReference type="UniPathway" id="UPA00219"/>
<feature type="binding site" evidence="7">
    <location>
        <begin position="42"/>
        <end position="43"/>
    </location>
    <ligand>
        <name>substrate</name>
    </ligand>
</feature>
<evidence type="ECO:0000256" key="4">
    <source>
        <dbReference type="ARBA" id="ARBA00022984"/>
    </source>
</evidence>
<dbReference type="HAMAP" id="MF_00258">
    <property type="entry name" value="Glu_racemase"/>
    <property type="match status" value="1"/>
</dbReference>
<comment type="catalytic activity">
    <reaction evidence="1 7">
        <text>L-glutamate = D-glutamate</text>
        <dbReference type="Rhea" id="RHEA:12813"/>
        <dbReference type="ChEBI" id="CHEBI:29985"/>
        <dbReference type="ChEBI" id="CHEBI:29986"/>
        <dbReference type="EC" id="5.1.1.3"/>
    </reaction>
</comment>
<dbReference type="PANTHER" id="PTHR21198">
    <property type="entry name" value="GLUTAMATE RACEMASE"/>
    <property type="match status" value="1"/>
</dbReference>
<dbReference type="PANTHER" id="PTHR21198:SF2">
    <property type="entry name" value="GLUTAMATE RACEMASE"/>
    <property type="match status" value="1"/>
</dbReference>
<dbReference type="GO" id="GO:0071555">
    <property type="term" value="P:cell wall organization"/>
    <property type="evidence" value="ECO:0007669"/>
    <property type="project" value="UniProtKB-KW"/>
</dbReference>
<comment type="pathway">
    <text evidence="7">Cell wall biogenesis; peptidoglycan biosynthesis.</text>
</comment>
<protein>
    <recommendedName>
        <fullName evidence="2 7">Glutamate racemase</fullName>
        <ecNumber evidence="2 7">5.1.1.3</ecNumber>
    </recommendedName>
</protein>
<dbReference type="SUPFAM" id="SSF53681">
    <property type="entry name" value="Aspartate/glutamate racemase"/>
    <property type="match status" value="2"/>
</dbReference>
<dbReference type="EMBL" id="RJVO01000005">
    <property type="protein sequence ID" value="ROH89175.1"/>
    <property type="molecule type" value="Genomic_DNA"/>
</dbReference>
<dbReference type="Pfam" id="PF01177">
    <property type="entry name" value="Asp_Glu_race"/>
    <property type="match status" value="1"/>
</dbReference>
<feature type="active site" description="Proton donor/acceptor" evidence="7">
    <location>
        <position position="73"/>
    </location>
</feature>
<evidence type="ECO:0000313" key="8">
    <source>
        <dbReference type="EMBL" id="ROH89175.1"/>
    </source>
</evidence>
<keyword evidence="6 7" id="KW-0961">Cell wall biogenesis/degradation</keyword>
<evidence type="ECO:0000256" key="2">
    <source>
        <dbReference type="ARBA" id="ARBA00013090"/>
    </source>
</evidence>
<keyword evidence="5 7" id="KW-0413">Isomerase</keyword>
<evidence type="ECO:0000256" key="1">
    <source>
        <dbReference type="ARBA" id="ARBA00001602"/>
    </source>
</evidence>
<dbReference type="GO" id="GO:0008881">
    <property type="term" value="F:glutamate racemase activity"/>
    <property type="evidence" value="ECO:0007669"/>
    <property type="project" value="UniProtKB-UniRule"/>
</dbReference>
<gene>
    <name evidence="7 8" type="primary">murI</name>
    <name evidence="8" type="ORF">ED208_12265</name>
</gene>
<comment type="caution">
    <text evidence="8">The sequence shown here is derived from an EMBL/GenBank/DDBJ whole genome shotgun (WGS) entry which is preliminary data.</text>
</comment>
<dbReference type="InterPro" id="IPR018187">
    <property type="entry name" value="Asp/Glu_racemase_AS_1"/>
</dbReference>
<feature type="binding site" evidence="7">
    <location>
        <begin position="74"/>
        <end position="75"/>
    </location>
    <ligand>
        <name>substrate</name>
    </ligand>
</feature>
<organism evidence="8 9">
    <name type="scientific">Stagnimonas aquatica</name>
    <dbReference type="NCBI Taxonomy" id="2689987"/>
    <lineage>
        <taxon>Bacteria</taxon>
        <taxon>Pseudomonadati</taxon>
        <taxon>Pseudomonadota</taxon>
        <taxon>Gammaproteobacteria</taxon>
        <taxon>Nevskiales</taxon>
        <taxon>Nevskiaceae</taxon>
        <taxon>Stagnimonas</taxon>
    </lineage>
</organism>
<keyword evidence="9" id="KW-1185">Reference proteome</keyword>
<comment type="similarity">
    <text evidence="7">Belongs to the aspartate/glutamate racemases family.</text>
</comment>
<dbReference type="InParanoid" id="A0A3N0V8Z2"/>
<dbReference type="RefSeq" id="WP_123212197.1">
    <property type="nucleotide sequence ID" value="NZ_RJVO01000005.1"/>
</dbReference>
<proteinExistence type="inferred from homology"/>
<dbReference type="NCBIfam" id="TIGR00067">
    <property type="entry name" value="glut_race"/>
    <property type="match status" value="1"/>
</dbReference>
<dbReference type="InterPro" id="IPR001920">
    <property type="entry name" value="Asp/Glu_race"/>
</dbReference>
<dbReference type="EC" id="5.1.1.3" evidence="2 7"/>
<feature type="active site" description="Proton donor/acceptor" evidence="7">
    <location>
        <position position="183"/>
    </location>
</feature>
<feature type="binding site" evidence="7">
    <location>
        <begin position="184"/>
        <end position="185"/>
    </location>
    <ligand>
        <name>substrate</name>
    </ligand>
</feature>
<dbReference type="InterPro" id="IPR015942">
    <property type="entry name" value="Asp/Glu/hydantoin_racemase"/>
</dbReference>
<comment type="function">
    <text evidence="7">Provides the (R)-glutamate required for cell wall biosynthesis.</text>
</comment>
<dbReference type="InterPro" id="IPR033134">
    <property type="entry name" value="Asp/Glu_racemase_AS_2"/>
</dbReference>
<evidence type="ECO:0000256" key="5">
    <source>
        <dbReference type="ARBA" id="ARBA00023235"/>
    </source>
</evidence>
<feature type="binding site" evidence="7">
    <location>
        <begin position="10"/>
        <end position="11"/>
    </location>
    <ligand>
        <name>substrate</name>
    </ligand>
</feature>
<sequence>MSIAPIGVFDSGLGGITVLKELVQRLPQEDFLYIADSGHCPYGGKSADQITARARAVTEALLARGAKLIVVACNTATIAAIETLRAEYPVSFVGMEPAVKPAAARTYSGVIGVLATGASIAGEKLHKLIREHAGGVRVITQPCPGLVERVELGDLNGPQTRALVEEYTAPLLAAGADVLVLGCTHYPFLRPLVAEVVGPRIAILDTGEAVARRTEALLQAEGLLVVSPLPGKVQWFSTGDADGMAIIASRLWGKTVQVEALSD</sequence>
<dbReference type="PROSITE" id="PS00924">
    <property type="entry name" value="ASP_GLU_RACEMASE_2"/>
    <property type="match status" value="1"/>
</dbReference>
<dbReference type="PROSITE" id="PS00923">
    <property type="entry name" value="ASP_GLU_RACEMASE_1"/>
    <property type="match status" value="1"/>
</dbReference>
<keyword evidence="4 7" id="KW-0573">Peptidoglycan synthesis</keyword>
<keyword evidence="3 7" id="KW-0133">Cell shape</keyword>
<dbReference type="Gene3D" id="3.40.50.1860">
    <property type="match status" value="2"/>
</dbReference>
<evidence type="ECO:0000256" key="6">
    <source>
        <dbReference type="ARBA" id="ARBA00023316"/>
    </source>
</evidence>
<evidence type="ECO:0000313" key="9">
    <source>
        <dbReference type="Proteomes" id="UP000282106"/>
    </source>
</evidence>
<dbReference type="GO" id="GO:0009252">
    <property type="term" value="P:peptidoglycan biosynthetic process"/>
    <property type="evidence" value="ECO:0007669"/>
    <property type="project" value="UniProtKB-UniRule"/>
</dbReference>
<name>A0A3N0V8Z2_9GAMM</name>
<evidence type="ECO:0000256" key="3">
    <source>
        <dbReference type="ARBA" id="ARBA00022960"/>
    </source>
</evidence>